<dbReference type="AlphaFoldDB" id="I5AVI0"/>
<accession>I5AVI0</accession>
<evidence type="ECO:0000313" key="3">
    <source>
        <dbReference type="Proteomes" id="UP000005753"/>
    </source>
</evidence>
<evidence type="ECO:0000259" key="1">
    <source>
        <dbReference type="PROSITE" id="PS51832"/>
    </source>
</evidence>
<proteinExistence type="predicted"/>
<organism evidence="2 3">
    <name type="scientific">Eubacterium cellulosolvens (strain ATCC 43171 / JCM 9499 / 6)</name>
    <name type="common">Cillobacterium cellulosolvens</name>
    <dbReference type="NCBI Taxonomy" id="633697"/>
    <lineage>
        <taxon>Bacteria</taxon>
        <taxon>Bacillati</taxon>
        <taxon>Bacillota</taxon>
        <taxon>Clostridia</taxon>
        <taxon>Eubacteriales</taxon>
        <taxon>Eubacteriaceae</taxon>
        <taxon>Eubacterium</taxon>
    </lineage>
</organism>
<dbReference type="SUPFAM" id="SSF109604">
    <property type="entry name" value="HD-domain/PDEase-like"/>
    <property type="match status" value="1"/>
</dbReference>
<dbReference type="NCBIfam" id="TIGR00277">
    <property type="entry name" value="HDIG"/>
    <property type="match status" value="1"/>
</dbReference>
<dbReference type="PROSITE" id="PS51832">
    <property type="entry name" value="HD_GYP"/>
    <property type="match status" value="1"/>
</dbReference>
<dbReference type="PANTHER" id="PTHR43155">
    <property type="entry name" value="CYCLIC DI-GMP PHOSPHODIESTERASE PA4108-RELATED"/>
    <property type="match status" value="1"/>
</dbReference>
<gene>
    <name evidence="2" type="ORF">EubceDRAFT1_2030</name>
</gene>
<dbReference type="Pfam" id="PF13487">
    <property type="entry name" value="HD_5"/>
    <property type="match status" value="1"/>
</dbReference>
<name>I5AVI0_EUBC6</name>
<sequence length="220" mass="24923">MNGCVRLHRSWGMEKKVKVAKPFRNTCHLLSESMSEQVRHGEQVSVLAYEVGKELGLDEQACRDLVIAGFFHDIGKTSLQPVKTGDNMMLVEEMNSIREHPRKGSEILRRHGFSESICTAVLYHHENCDGSGYPANLDRHSIPLGACILRVCDVFCALVQDRPYRGAFTPEVAVGMMIEEVEKYDIKVFLAFQRVLHRSPDGVITMPEVRPEVRGVWEKL</sequence>
<dbReference type="InterPro" id="IPR037522">
    <property type="entry name" value="HD_GYP_dom"/>
</dbReference>
<reference evidence="2 3" key="2">
    <citation type="submission" date="2012-02" db="EMBL/GenBank/DDBJ databases">
        <title>Improved High-Quality Draft sequence of Eubacterium cellulosolvens 6.</title>
        <authorList>
            <consortium name="US DOE Joint Genome Institute"/>
            <person name="Lucas S."/>
            <person name="Han J."/>
            <person name="Lapidus A."/>
            <person name="Cheng J.-F."/>
            <person name="Goodwin L."/>
            <person name="Pitluck S."/>
            <person name="Peters L."/>
            <person name="Mikhailova N."/>
            <person name="Gu W."/>
            <person name="Detter J.C."/>
            <person name="Han C."/>
            <person name="Tapia R."/>
            <person name="Land M."/>
            <person name="Hauser L."/>
            <person name="Kyrpides N."/>
            <person name="Ivanova N."/>
            <person name="Pagani I."/>
            <person name="Johnson E."/>
            <person name="Mukhopadhyay B."/>
            <person name="Anderson I."/>
            <person name="Woyke T."/>
        </authorList>
    </citation>
    <scope>NUCLEOTIDE SEQUENCE [LARGE SCALE GENOMIC DNA]</scope>
    <source>
        <strain evidence="2 3">6</strain>
    </source>
</reference>
<dbReference type="SMART" id="SM00471">
    <property type="entry name" value="HDc"/>
    <property type="match status" value="1"/>
</dbReference>
<dbReference type="HOGENOM" id="CLU_000445_92_3_9"/>
<protein>
    <submittedName>
        <fullName evidence="2">Putative domain HDIG-containing protein</fullName>
    </submittedName>
</protein>
<dbReference type="EMBL" id="CM001487">
    <property type="protein sequence ID" value="EIM57803.1"/>
    <property type="molecule type" value="Genomic_DNA"/>
</dbReference>
<evidence type="ECO:0000313" key="2">
    <source>
        <dbReference type="EMBL" id="EIM57803.1"/>
    </source>
</evidence>
<feature type="domain" description="HD-GYP" evidence="1">
    <location>
        <begin position="11"/>
        <end position="208"/>
    </location>
</feature>
<reference evidence="2 3" key="1">
    <citation type="submission" date="2010-08" db="EMBL/GenBank/DDBJ databases">
        <authorList>
            <consortium name="US DOE Joint Genome Institute (JGI-PGF)"/>
            <person name="Lucas S."/>
            <person name="Copeland A."/>
            <person name="Lapidus A."/>
            <person name="Cheng J.-F."/>
            <person name="Bruce D."/>
            <person name="Goodwin L."/>
            <person name="Pitluck S."/>
            <person name="Land M.L."/>
            <person name="Hauser L."/>
            <person name="Chang Y.-J."/>
            <person name="Anderson I.J."/>
            <person name="Johnson E."/>
            <person name="Mulhopadhyay B."/>
            <person name="Kyrpides N."/>
            <person name="Woyke T.J."/>
        </authorList>
    </citation>
    <scope>NUCLEOTIDE SEQUENCE [LARGE SCALE GENOMIC DNA]</scope>
    <source>
        <strain evidence="2 3">6</strain>
    </source>
</reference>
<keyword evidence="3" id="KW-1185">Reference proteome</keyword>
<dbReference type="InterPro" id="IPR003607">
    <property type="entry name" value="HD/PDEase_dom"/>
</dbReference>
<dbReference type="eggNOG" id="COG2206">
    <property type="taxonomic scope" value="Bacteria"/>
</dbReference>
<dbReference type="InterPro" id="IPR006675">
    <property type="entry name" value="HDIG_dom"/>
</dbReference>
<dbReference type="STRING" id="633697.EubceDRAFT1_2030"/>
<dbReference type="PANTHER" id="PTHR43155:SF2">
    <property type="entry name" value="CYCLIC DI-GMP PHOSPHODIESTERASE PA4108"/>
    <property type="match status" value="1"/>
</dbReference>
<dbReference type="Gene3D" id="1.10.3210.10">
    <property type="entry name" value="Hypothetical protein af1432"/>
    <property type="match status" value="1"/>
</dbReference>
<dbReference type="Proteomes" id="UP000005753">
    <property type="component" value="Chromosome"/>
</dbReference>
<dbReference type="CDD" id="cd00077">
    <property type="entry name" value="HDc"/>
    <property type="match status" value="1"/>
</dbReference>